<dbReference type="InterPro" id="IPR008775">
    <property type="entry name" value="Phytyl_CoA_dOase-like"/>
</dbReference>
<dbReference type="SUPFAM" id="SSF51197">
    <property type="entry name" value="Clavaminate synthase-like"/>
    <property type="match status" value="1"/>
</dbReference>
<gene>
    <name evidence="2" type="ORF">ACFQDI_19710</name>
</gene>
<evidence type="ECO:0000313" key="3">
    <source>
        <dbReference type="Proteomes" id="UP001596052"/>
    </source>
</evidence>
<accession>A0ABW0KUJ0</accession>
<organism evidence="2 3">
    <name type="scientific">Prosthecobacter fluviatilis</name>
    <dbReference type="NCBI Taxonomy" id="445931"/>
    <lineage>
        <taxon>Bacteria</taxon>
        <taxon>Pseudomonadati</taxon>
        <taxon>Verrucomicrobiota</taxon>
        <taxon>Verrucomicrobiia</taxon>
        <taxon>Verrucomicrobiales</taxon>
        <taxon>Verrucomicrobiaceae</taxon>
        <taxon>Prosthecobacter</taxon>
    </lineage>
</organism>
<comment type="cofactor">
    <cofactor evidence="1">
        <name>Fe(2+)</name>
        <dbReference type="ChEBI" id="CHEBI:29033"/>
    </cofactor>
</comment>
<keyword evidence="2" id="KW-0560">Oxidoreductase</keyword>
<sequence>MNVSSKILGDYERDGVVLIHEFLNAAEVAAVRAELERYLRDDLASLPVDARTFEKDEKTVRNLWRLEKYNDWFRHLGERADILALVGPLLHGQPVLVGVETFNKPARIGSGVPYHQDNAYFCQSPPDMLTVWIAIDAVTEANGPVFFVKGSHHGGMQPTRPSGVRGNSIGMAQPSEVPLSEQFCGLLAPGDATIHHCETIHHSAPNTTDHSRLGLLLVYRGSHTQTDPHLKTAYAAAVAATPPA</sequence>
<evidence type="ECO:0000313" key="2">
    <source>
        <dbReference type="EMBL" id="MFC5457104.1"/>
    </source>
</evidence>
<reference evidence="3" key="1">
    <citation type="journal article" date="2019" name="Int. J. Syst. Evol. Microbiol.">
        <title>The Global Catalogue of Microorganisms (GCM) 10K type strain sequencing project: providing services to taxonomists for standard genome sequencing and annotation.</title>
        <authorList>
            <consortium name="The Broad Institute Genomics Platform"/>
            <consortium name="The Broad Institute Genome Sequencing Center for Infectious Disease"/>
            <person name="Wu L."/>
            <person name="Ma J."/>
        </authorList>
    </citation>
    <scope>NUCLEOTIDE SEQUENCE [LARGE SCALE GENOMIC DNA]</scope>
    <source>
        <strain evidence="3">CGMCC 4.1469</strain>
    </source>
</reference>
<dbReference type="PANTHER" id="PTHR20883:SF48">
    <property type="entry name" value="ECTOINE DIOXYGENASE"/>
    <property type="match status" value="1"/>
</dbReference>
<dbReference type="GO" id="GO:0051213">
    <property type="term" value="F:dioxygenase activity"/>
    <property type="evidence" value="ECO:0007669"/>
    <property type="project" value="UniProtKB-KW"/>
</dbReference>
<dbReference type="EMBL" id="JBHSMQ010000008">
    <property type="protein sequence ID" value="MFC5457104.1"/>
    <property type="molecule type" value="Genomic_DNA"/>
</dbReference>
<keyword evidence="3" id="KW-1185">Reference proteome</keyword>
<name>A0ABW0KUJ0_9BACT</name>
<dbReference type="Gene3D" id="2.60.120.620">
    <property type="entry name" value="q2cbj1_9rhob like domain"/>
    <property type="match status" value="1"/>
</dbReference>
<keyword evidence="2" id="KW-0223">Dioxygenase</keyword>
<protein>
    <submittedName>
        <fullName evidence="2">Phytanoyl-CoA dioxygenase family protein</fullName>
    </submittedName>
</protein>
<proteinExistence type="predicted"/>
<comment type="caution">
    <text evidence="2">The sequence shown here is derived from an EMBL/GenBank/DDBJ whole genome shotgun (WGS) entry which is preliminary data.</text>
</comment>
<dbReference type="RefSeq" id="WP_377170048.1">
    <property type="nucleotide sequence ID" value="NZ_JBHSMQ010000008.1"/>
</dbReference>
<dbReference type="Proteomes" id="UP001596052">
    <property type="component" value="Unassembled WGS sequence"/>
</dbReference>
<dbReference type="PANTHER" id="PTHR20883">
    <property type="entry name" value="PHYTANOYL-COA DIOXYGENASE DOMAIN CONTAINING 1"/>
    <property type="match status" value="1"/>
</dbReference>
<evidence type="ECO:0000256" key="1">
    <source>
        <dbReference type="ARBA" id="ARBA00001954"/>
    </source>
</evidence>
<dbReference type="Pfam" id="PF05721">
    <property type="entry name" value="PhyH"/>
    <property type="match status" value="1"/>
</dbReference>